<feature type="region of interest" description="Disordered" evidence="2">
    <location>
        <begin position="39"/>
        <end position="61"/>
    </location>
</feature>
<keyword evidence="3" id="KW-0472">Membrane</keyword>
<dbReference type="AlphaFoldDB" id="A0A8G1EFV4"/>
<reference evidence="5" key="1">
    <citation type="journal article" date="2005" name="Int. J. Syst. Evol. Microbiol.">
        <title>Methanofollis formosanus sp. nov., isolated from a fish pond.</title>
        <authorList>
            <person name="Wu S.Y."/>
            <person name="Chen S.C."/>
            <person name="Lai M.C."/>
        </authorList>
    </citation>
    <scope>NUCLEOTIDE SEQUENCE</scope>
    <source>
        <strain evidence="5">ML15</strain>
    </source>
</reference>
<feature type="transmembrane region" description="Helical" evidence="3">
    <location>
        <begin position="6"/>
        <end position="23"/>
    </location>
</feature>
<accession>A0A8G1EFV4</accession>
<evidence type="ECO:0000256" key="2">
    <source>
        <dbReference type="SAM" id="MobiDB-lite"/>
    </source>
</evidence>
<dbReference type="OrthoDB" id="110514at2157"/>
<evidence type="ECO:0000256" key="1">
    <source>
        <dbReference type="ARBA" id="ARBA00007458"/>
    </source>
</evidence>
<dbReference type="KEGG" id="mfk:E2N92_06835"/>
<dbReference type="InterPro" id="IPR007562">
    <property type="entry name" value="Transglutaminase-like_domain"/>
</dbReference>
<protein>
    <recommendedName>
        <fullName evidence="4">Transglutaminase-like domain-containing protein</fullName>
    </recommendedName>
</protein>
<proteinExistence type="inferred from homology"/>
<name>A0A8G1EFV4_9EURY</name>
<dbReference type="PANTHER" id="PTHR39327">
    <property type="match status" value="1"/>
</dbReference>
<dbReference type="RefSeq" id="WP_220680472.1">
    <property type="nucleotide sequence ID" value="NZ_CP037968.1"/>
</dbReference>
<gene>
    <name evidence="5" type="ORF">E2N92_06835</name>
</gene>
<sequence length="324" mass="35737">MDRQDMLSVLIGVVIVLVVALVVKPALYGGSGGGADTPCAIQTPIPAPEISRPTLAPAPSHDGGEDLVREFRWTAIDGGVHTATLKIPLSLFERERQTPRIQDPSAWGRYALSEDDSPYVRELAEKIASSPFNVPENDYYQVMDIIFFVQQLPYALDNATESYTEGRVPPTGTYAGEEVEYPKYPVETLVDGKGDCEDSSILTAALLNQMDYDVVLLHYSDHLAVGVQIQNFDPYYVNYTPKYYDYRGKRYYYVETTGYKPIPNPISGQYDGGRWGKPFPVGDAQETGIGSVGSEKPRIIPLHYLVVPAHHTIRPAHPVPGGEG</sequence>
<evidence type="ECO:0000313" key="6">
    <source>
        <dbReference type="Proteomes" id="UP000826709"/>
    </source>
</evidence>
<dbReference type="EMBL" id="CP037968">
    <property type="protein sequence ID" value="QYZ79168.1"/>
    <property type="molecule type" value="Genomic_DNA"/>
</dbReference>
<evidence type="ECO:0000259" key="4">
    <source>
        <dbReference type="Pfam" id="PF04473"/>
    </source>
</evidence>
<feature type="domain" description="Transglutaminase-like" evidence="4">
    <location>
        <begin position="140"/>
        <end position="231"/>
    </location>
</feature>
<dbReference type="PANTHER" id="PTHR39327:SF1">
    <property type="entry name" value="BLR5470 PROTEIN"/>
    <property type="match status" value="1"/>
</dbReference>
<keyword evidence="6" id="KW-1185">Reference proteome</keyword>
<evidence type="ECO:0000313" key="5">
    <source>
        <dbReference type="EMBL" id="QYZ79168.1"/>
    </source>
</evidence>
<organism evidence="5 6">
    <name type="scientific">Methanofollis formosanus</name>
    <dbReference type="NCBI Taxonomy" id="299308"/>
    <lineage>
        <taxon>Archaea</taxon>
        <taxon>Methanobacteriati</taxon>
        <taxon>Methanobacteriota</taxon>
        <taxon>Stenosarchaea group</taxon>
        <taxon>Methanomicrobia</taxon>
        <taxon>Methanomicrobiales</taxon>
        <taxon>Methanomicrobiaceae</taxon>
        <taxon>Methanofollis</taxon>
    </lineage>
</organism>
<evidence type="ECO:0000256" key="3">
    <source>
        <dbReference type="SAM" id="Phobius"/>
    </source>
</evidence>
<dbReference type="InterPro" id="IPR010319">
    <property type="entry name" value="Transglutaminase-like_Cys_pept"/>
</dbReference>
<reference evidence="5" key="2">
    <citation type="submission" date="2019-03" db="EMBL/GenBank/DDBJ databases">
        <authorList>
            <person name="Chen S.-C."/>
            <person name="Wu S.-Y."/>
            <person name="Lai M.-C."/>
        </authorList>
    </citation>
    <scope>NUCLEOTIDE SEQUENCE</scope>
    <source>
        <strain evidence="5">ML15</strain>
    </source>
</reference>
<comment type="similarity">
    <text evidence="1">Belongs to the UPF0252 family.</text>
</comment>
<dbReference type="Pfam" id="PF04473">
    <property type="entry name" value="DUF553"/>
    <property type="match status" value="1"/>
</dbReference>
<keyword evidence="3" id="KW-1133">Transmembrane helix</keyword>
<dbReference type="Gene3D" id="3.10.620.30">
    <property type="match status" value="1"/>
</dbReference>
<dbReference type="Proteomes" id="UP000826709">
    <property type="component" value="Chromosome"/>
</dbReference>
<keyword evidence="3" id="KW-0812">Transmembrane</keyword>